<reference evidence="2 3" key="1">
    <citation type="submission" date="2019-10" db="EMBL/GenBank/DDBJ databases">
        <title>Genome Sequences from Six Type Strain Members of the Archaeal Family Sulfolobaceae: Acidianus ambivalens, Acidianus infernus, Metallosphaera prunae, Stygiolobus azoricus, Sulfolobus metallicus, and Sulfurisphaera ohwakuensis.</title>
        <authorList>
            <person name="Counts J.A."/>
            <person name="Kelly R.M."/>
        </authorList>
    </citation>
    <scope>NUCLEOTIDE SEQUENCE [LARGE SCALE GENOMIC DNA]</scope>
    <source>
        <strain evidence="2 3">FC6</strain>
    </source>
</reference>
<accession>A0A650CMP9</accession>
<feature type="region of interest" description="Disordered" evidence="1">
    <location>
        <begin position="78"/>
        <end position="106"/>
    </location>
</feature>
<organism evidence="2 3">
    <name type="scientific">Stygiolobus azoricus</name>
    <dbReference type="NCBI Taxonomy" id="41675"/>
    <lineage>
        <taxon>Archaea</taxon>
        <taxon>Thermoproteota</taxon>
        <taxon>Thermoprotei</taxon>
        <taxon>Sulfolobales</taxon>
        <taxon>Sulfolobaceae</taxon>
        <taxon>Stygiolobus</taxon>
    </lineage>
</organism>
<dbReference type="EMBL" id="CP045483">
    <property type="protein sequence ID" value="QGR19109.1"/>
    <property type="molecule type" value="Genomic_DNA"/>
</dbReference>
<dbReference type="RefSeq" id="WP_156005536.1">
    <property type="nucleotide sequence ID" value="NZ_CP045483.1"/>
</dbReference>
<dbReference type="OrthoDB" id="34682at2157"/>
<dbReference type="AlphaFoldDB" id="A0A650CMP9"/>
<evidence type="ECO:0000256" key="1">
    <source>
        <dbReference type="SAM" id="MobiDB-lite"/>
    </source>
</evidence>
<dbReference type="Proteomes" id="UP000423396">
    <property type="component" value="Chromosome"/>
</dbReference>
<evidence type="ECO:0000313" key="3">
    <source>
        <dbReference type="Proteomes" id="UP000423396"/>
    </source>
</evidence>
<evidence type="ECO:0000313" key="2">
    <source>
        <dbReference type="EMBL" id="QGR19109.1"/>
    </source>
</evidence>
<protein>
    <submittedName>
        <fullName evidence="2">Uncharacterized protein</fullName>
    </submittedName>
</protein>
<sequence length="106" mass="12545">MKVVKYHLTVQITKGDKEEKIERKFRHLKNAKEFVKELISKEKVKCGDYNQKDGLLVRECSGEKIKINISIKTERIKKIKKEEGKKESGKEQKKEEQKSPEEKKQE</sequence>
<dbReference type="GeneID" id="42798077"/>
<dbReference type="KEGG" id="sazo:D1868_03360"/>
<keyword evidence="3" id="KW-1185">Reference proteome</keyword>
<name>A0A650CMP9_9CREN</name>
<gene>
    <name evidence="2" type="ORF">D1868_03360</name>
</gene>
<proteinExistence type="predicted"/>